<proteinExistence type="predicted"/>
<accession>A0A7W3YWE6</accession>
<dbReference type="CDD" id="cd00732">
    <property type="entry name" value="CheW"/>
    <property type="match status" value="1"/>
</dbReference>
<dbReference type="RefSeq" id="WP_182622879.1">
    <property type="nucleotide sequence ID" value="NZ_JACIUV010000006.1"/>
</dbReference>
<keyword evidence="3" id="KW-0963">Cytoplasm</keyword>
<dbReference type="Proteomes" id="UP000550609">
    <property type="component" value="Unassembled WGS sequence"/>
</dbReference>
<evidence type="ECO:0000259" key="5">
    <source>
        <dbReference type="PROSITE" id="PS50851"/>
    </source>
</evidence>
<dbReference type="InterPro" id="IPR039315">
    <property type="entry name" value="CheW"/>
</dbReference>
<comment type="caution">
    <text evidence="6">The sequence shown here is derived from an EMBL/GenBank/DDBJ whole genome shotgun (WGS) entry which is preliminary data.</text>
</comment>
<keyword evidence="4" id="KW-0145">Chemotaxis</keyword>
<dbReference type="AlphaFoldDB" id="A0A7W3YWE6"/>
<dbReference type="SMART" id="SM00260">
    <property type="entry name" value="CheW"/>
    <property type="match status" value="1"/>
</dbReference>
<dbReference type="GO" id="GO:0006935">
    <property type="term" value="P:chemotaxis"/>
    <property type="evidence" value="ECO:0007669"/>
    <property type="project" value="UniProtKB-KW"/>
</dbReference>
<comment type="subcellular location">
    <subcellularLocation>
        <location evidence="1">Cytoplasm</location>
    </subcellularLocation>
</comment>
<dbReference type="GO" id="GO:0005829">
    <property type="term" value="C:cytosol"/>
    <property type="evidence" value="ECO:0007669"/>
    <property type="project" value="TreeGrafter"/>
</dbReference>
<dbReference type="InterPro" id="IPR002545">
    <property type="entry name" value="CheW-lke_dom"/>
</dbReference>
<evidence type="ECO:0000313" key="6">
    <source>
        <dbReference type="EMBL" id="MBB1117919.1"/>
    </source>
</evidence>
<feature type="domain" description="CheW-like" evidence="5">
    <location>
        <begin position="11"/>
        <end position="151"/>
    </location>
</feature>
<dbReference type="Gene3D" id="2.40.50.180">
    <property type="entry name" value="CheA-289, Domain 4"/>
    <property type="match status" value="1"/>
</dbReference>
<dbReference type="PANTHER" id="PTHR22617:SF45">
    <property type="entry name" value="CHEMOTAXIS PROTEIN CHEW"/>
    <property type="match status" value="1"/>
</dbReference>
<gene>
    <name evidence="6" type="ORF">H4O09_12740</name>
</gene>
<dbReference type="GO" id="GO:0007165">
    <property type="term" value="P:signal transduction"/>
    <property type="evidence" value="ECO:0007669"/>
    <property type="project" value="InterPro"/>
</dbReference>
<evidence type="ECO:0000256" key="3">
    <source>
        <dbReference type="ARBA" id="ARBA00022490"/>
    </source>
</evidence>
<sequence>MSQTSSSAANAGEYLSFTLGDEQYGVDILKVQEIRGYDQVTRVPDAPDYIKGVINLRGTIVPVIDLRLKLRLDNARYDAFTVMIVLNVEQRVVGIVVDSVSDVIELSAEQIRPTPEFGAAVDTRFINGIGTQDERMLILLDIETLLDTAELVDTRRADVA</sequence>
<organism evidence="6 7">
    <name type="scientific">Stenotrophomonas koreensis</name>
    <dbReference type="NCBI Taxonomy" id="266128"/>
    <lineage>
        <taxon>Bacteria</taxon>
        <taxon>Pseudomonadati</taxon>
        <taxon>Pseudomonadota</taxon>
        <taxon>Gammaproteobacteria</taxon>
        <taxon>Lysobacterales</taxon>
        <taxon>Lysobacteraceae</taxon>
        <taxon>Stenotrophomonas</taxon>
    </lineage>
</organism>
<dbReference type="EMBL" id="JACIUV010000006">
    <property type="protein sequence ID" value="MBB1117919.1"/>
    <property type="molecule type" value="Genomic_DNA"/>
</dbReference>
<dbReference type="Gene3D" id="2.30.30.40">
    <property type="entry name" value="SH3 Domains"/>
    <property type="match status" value="1"/>
</dbReference>
<dbReference type="InterPro" id="IPR036061">
    <property type="entry name" value="CheW-like_dom_sf"/>
</dbReference>
<evidence type="ECO:0000256" key="2">
    <source>
        <dbReference type="ARBA" id="ARBA00021483"/>
    </source>
</evidence>
<dbReference type="PROSITE" id="PS50851">
    <property type="entry name" value="CHEW"/>
    <property type="match status" value="1"/>
</dbReference>
<dbReference type="Pfam" id="PF01584">
    <property type="entry name" value="CheW"/>
    <property type="match status" value="1"/>
</dbReference>
<dbReference type="PANTHER" id="PTHR22617">
    <property type="entry name" value="CHEMOTAXIS SENSOR HISTIDINE KINASE-RELATED"/>
    <property type="match status" value="1"/>
</dbReference>
<reference evidence="6 7" key="1">
    <citation type="submission" date="2020-08" db="EMBL/GenBank/DDBJ databases">
        <title>Stenotrophomonas sp. W1S232.</title>
        <authorList>
            <person name="Deng Y."/>
        </authorList>
    </citation>
    <scope>NUCLEOTIDE SEQUENCE [LARGE SCALE GENOMIC DNA]</scope>
    <source>
        <strain evidence="6 7">W1S232</strain>
    </source>
</reference>
<dbReference type="FunFam" id="2.40.50.180:FF:000002">
    <property type="entry name" value="Chemotaxis protein CheW"/>
    <property type="match status" value="1"/>
</dbReference>
<evidence type="ECO:0000256" key="1">
    <source>
        <dbReference type="ARBA" id="ARBA00004496"/>
    </source>
</evidence>
<evidence type="ECO:0000256" key="4">
    <source>
        <dbReference type="ARBA" id="ARBA00022500"/>
    </source>
</evidence>
<dbReference type="SUPFAM" id="SSF50341">
    <property type="entry name" value="CheW-like"/>
    <property type="match status" value="1"/>
</dbReference>
<evidence type="ECO:0000313" key="7">
    <source>
        <dbReference type="Proteomes" id="UP000550609"/>
    </source>
</evidence>
<name>A0A7W3YWE6_9GAMM</name>
<protein>
    <recommendedName>
        <fullName evidence="2">Chemotaxis protein CheW</fullName>
    </recommendedName>
</protein>